<feature type="compositionally biased region" description="Basic and acidic residues" evidence="8">
    <location>
        <begin position="180"/>
        <end position="200"/>
    </location>
</feature>
<feature type="transmembrane region" description="Helical" evidence="9">
    <location>
        <begin position="389"/>
        <end position="413"/>
    </location>
</feature>
<accession>A0A8W7PHQ4</accession>
<evidence type="ECO:0000313" key="11">
    <source>
        <dbReference type="EnsemblMetazoa" id="ACOM031324-PA.1"/>
    </source>
</evidence>
<protein>
    <recommendedName>
        <fullName evidence="10">ZP domain-containing protein</fullName>
    </recommendedName>
</protein>
<dbReference type="Proteomes" id="UP000075882">
    <property type="component" value="Unassembled WGS sequence"/>
</dbReference>
<evidence type="ECO:0000259" key="10">
    <source>
        <dbReference type="PROSITE" id="PS51034"/>
    </source>
</evidence>
<dbReference type="AlphaFoldDB" id="A0A8W7PHQ4"/>
<feature type="compositionally biased region" description="Polar residues" evidence="8">
    <location>
        <begin position="21"/>
        <end position="33"/>
    </location>
</feature>
<evidence type="ECO:0000256" key="7">
    <source>
        <dbReference type="ARBA" id="ARBA00023136"/>
    </source>
</evidence>
<dbReference type="EnsemblMetazoa" id="ACOM031324-RA">
    <property type="protein sequence ID" value="ACOM031324-PA.1"/>
    <property type="gene ID" value="ACOM031324"/>
</dbReference>
<dbReference type="InterPro" id="IPR057475">
    <property type="entry name" value="CUT_C"/>
</dbReference>
<evidence type="ECO:0000256" key="6">
    <source>
        <dbReference type="ARBA" id="ARBA00022989"/>
    </source>
</evidence>
<sequence>MRQATNPASELTEKKARLVSPMSSSAGSPQGKINTVTSSATIFTKEPTVRIQCQSGSMLITIKDAPANLNGQFSGMVYPKGLAKNSTCLTEYHEQEGPLRYKLPLKSCNTMPIETEDGGIEFFNTIVLQPHLKLVTDLGRGYHVRCRYKSREAALKNVSYRHKAADDSRPLALTSAEGAGPDRREHGRSMDSGKDDRAVSGEDGQQQDAGKPMPGCHMKIFTGEKLAENVKIGDPLTLVINIDQQEEYGLHVTDCLVRDGLGWGEQKLISDEGCPLDSEILGPFEYTADRSKATVTFPAHKFPYTSSVYYQCNVKLCALKDPDCHKTPTCTNKSRRTKRQTDEEGQPATIEVFSGLHVNENAEVLSDDADSVLKEKTPDDAICVSQRSFAVAIAIAGLCLMLAVVLAVMCIVARRSTKSVSHSGSSIYSGPYTNTAFSHSS</sequence>
<keyword evidence="7 9" id="KW-0472">Membrane</keyword>
<name>A0A8W7PHQ4_ANOCL</name>
<dbReference type="VEuPathDB" id="VectorBase:ACON2_034575"/>
<keyword evidence="4 9" id="KW-0812">Transmembrane</keyword>
<dbReference type="GO" id="GO:0005886">
    <property type="term" value="C:plasma membrane"/>
    <property type="evidence" value="ECO:0007669"/>
    <property type="project" value="UniProtKB-SubCell"/>
</dbReference>
<feature type="region of interest" description="Disordered" evidence="8">
    <location>
        <begin position="166"/>
        <end position="214"/>
    </location>
</feature>
<feature type="domain" description="ZP" evidence="10">
    <location>
        <begin position="52"/>
        <end position="337"/>
    </location>
</feature>
<evidence type="ECO:0000256" key="1">
    <source>
        <dbReference type="ARBA" id="ARBA00004251"/>
    </source>
</evidence>
<dbReference type="InterPro" id="IPR056953">
    <property type="entry name" value="CUT_N"/>
</dbReference>
<keyword evidence="6 9" id="KW-1133">Transmembrane helix</keyword>
<dbReference type="Pfam" id="PF25301">
    <property type="entry name" value="CUT_C"/>
    <property type="match status" value="1"/>
</dbReference>
<keyword evidence="5" id="KW-0732">Signal</keyword>
<evidence type="ECO:0000256" key="4">
    <source>
        <dbReference type="ARBA" id="ARBA00022692"/>
    </source>
</evidence>
<organism evidence="11">
    <name type="scientific">Anopheles coluzzii</name>
    <name type="common">African malaria mosquito</name>
    <dbReference type="NCBI Taxonomy" id="1518534"/>
    <lineage>
        <taxon>Eukaryota</taxon>
        <taxon>Metazoa</taxon>
        <taxon>Ecdysozoa</taxon>
        <taxon>Arthropoda</taxon>
        <taxon>Hexapoda</taxon>
        <taxon>Insecta</taxon>
        <taxon>Pterygota</taxon>
        <taxon>Neoptera</taxon>
        <taxon>Endopterygota</taxon>
        <taxon>Diptera</taxon>
        <taxon>Nematocera</taxon>
        <taxon>Culicoidea</taxon>
        <taxon>Culicidae</taxon>
        <taxon>Anophelinae</taxon>
        <taxon>Anopheles</taxon>
    </lineage>
</organism>
<dbReference type="PANTHER" id="PTHR22907">
    <property type="entry name" value="GH04558P"/>
    <property type="match status" value="1"/>
</dbReference>
<evidence type="ECO:0000256" key="3">
    <source>
        <dbReference type="ARBA" id="ARBA00022475"/>
    </source>
</evidence>
<dbReference type="SMART" id="SM00241">
    <property type="entry name" value="ZP"/>
    <property type="match status" value="1"/>
</dbReference>
<dbReference type="GO" id="GO:0042302">
    <property type="term" value="F:structural constituent of cuticle"/>
    <property type="evidence" value="ECO:0007669"/>
    <property type="project" value="UniProtKB-KW"/>
</dbReference>
<evidence type="ECO:0000256" key="9">
    <source>
        <dbReference type="SAM" id="Phobius"/>
    </source>
</evidence>
<dbReference type="InterPro" id="IPR051962">
    <property type="entry name" value="Cuticlin"/>
</dbReference>
<keyword evidence="3" id="KW-1003">Cell membrane</keyword>
<dbReference type="Gene3D" id="2.60.40.4100">
    <property type="entry name" value="Zona pellucida, ZP-C domain"/>
    <property type="match status" value="1"/>
</dbReference>
<comment type="subcellular location">
    <subcellularLocation>
        <location evidence="1">Cell membrane</location>
        <topology evidence="1">Single-pass type I membrane protein</topology>
    </subcellularLocation>
</comment>
<proteinExistence type="predicted"/>
<reference evidence="11" key="1">
    <citation type="submission" date="2022-08" db="UniProtKB">
        <authorList>
            <consortium name="EnsemblMetazoa"/>
        </authorList>
    </citation>
    <scope>IDENTIFICATION</scope>
</reference>
<dbReference type="InterPro" id="IPR001507">
    <property type="entry name" value="ZP_dom"/>
</dbReference>
<keyword evidence="2" id="KW-0193">Cuticle</keyword>
<evidence type="ECO:0000256" key="5">
    <source>
        <dbReference type="ARBA" id="ARBA00022729"/>
    </source>
</evidence>
<dbReference type="PROSITE" id="PS51034">
    <property type="entry name" value="ZP_2"/>
    <property type="match status" value="1"/>
</dbReference>
<dbReference type="Pfam" id="PF25057">
    <property type="entry name" value="CUT_N"/>
    <property type="match status" value="1"/>
</dbReference>
<evidence type="ECO:0000256" key="8">
    <source>
        <dbReference type="SAM" id="MobiDB-lite"/>
    </source>
</evidence>
<evidence type="ECO:0000256" key="2">
    <source>
        <dbReference type="ARBA" id="ARBA00022460"/>
    </source>
</evidence>
<feature type="region of interest" description="Disordered" evidence="8">
    <location>
        <begin position="1"/>
        <end position="33"/>
    </location>
</feature>
<dbReference type="PANTHER" id="PTHR22907:SF54">
    <property type="entry name" value="GH04558P"/>
    <property type="match status" value="1"/>
</dbReference>
<dbReference type="InterPro" id="IPR042235">
    <property type="entry name" value="ZP-C_dom"/>
</dbReference>